<organism evidence="2 3">
    <name type="scientific">Aedoeadaptatus nemausensis</name>
    <dbReference type="NCBI Taxonomy" id="2582829"/>
    <lineage>
        <taxon>Bacteria</taxon>
        <taxon>Bacillati</taxon>
        <taxon>Bacillota</taxon>
        <taxon>Tissierellia</taxon>
        <taxon>Tissierellales</taxon>
        <taxon>Peptoniphilaceae</taxon>
        <taxon>Aedoeadaptatus</taxon>
    </lineage>
</organism>
<dbReference type="EMBL" id="CAIJCS010000009">
    <property type="protein sequence ID" value="CAC9923754.1"/>
    <property type="molecule type" value="Genomic_DNA"/>
</dbReference>
<reference evidence="2 3" key="1">
    <citation type="submission" date="2020-06" db="EMBL/GenBank/DDBJ databases">
        <authorList>
            <person name="Criscuolo A."/>
        </authorList>
    </citation>
    <scope>NUCLEOTIDE SEQUENCE [LARGE SCALE GENOMIC DNA]</scope>
    <source>
        <strain evidence="2">1804121828</strain>
    </source>
</reference>
<keyword evidence="1" id="KW-0472">Membrane</keyword>
<name>A0A6V6XYW0_9FIRM</name>
<keyword evidence="1" id="KW-1133">Transmembrane helix</keyword>
<keyword evidence="1" id="KW-0812">Transmembrane</keyword>
<evidence type="ECO:0000313" key="3">
    <source>
        <dbReference type="Proteomes" id="UP000586454"/>
    </source>
</evidence>
<comment type="caution">
    <text evidence="2">The sequence shown here is derived from an EMBL/GenBank/DDBJ whole genome shotgun (WGS) entry which is preliminary data.</text>
</comment>
<evidence type="ECO:0000313" key="2">
    <source>
        <dbReference type="EMBL" id="CAC9923754.1"/>
    </source>
</evidence>
<feature type="transmembrane region" description="Helical" evidence="1">
    <location>
        <begin position="12"/>
        <end position="28"/>
    </location>
</feature>
<protein>
    <recommendedName>
        <fullName evidence="4">Zn-finger containing protein</fullName>
    </recommendedName>
</protein>
<dbReference type="Proteomes" id="UP000586454">
    <property type="component" value="Unassembled WGS sequence"/>
</dbReference>
<gene>
    <name evidence="2" type="ORF">PEPNEM18_00181</name>
</gene>
<accession>A0A6V6XYW0</accession>
<proteinExistence type="predicted"/>
<dbReference type="AlphaFoldDB" id="A0A6V6XYW0"/>
<feature type="transmembrane region" description="Helical" evidence="1">
    <location>
        <begin position="34"/>
        <end position="50"/>
    </location>
</feature>
<evidence type="ECO:0000256" key="1">
    <source>
        <dbReference type="SAM" id="Phobius"/>
    </source>
</evidence>
<keyword evidence="3" id="KW-1185">Reference proteome</keyword>
<sequence>MRTRYGWDGLNTALYILGFAALALSYFYKRNLFLNLSSIVIIIALLRSFSTNRGKRRKENARFRELIAPFKTMWVRFKNRRYYRYVHCPSCNKVAKVPKGKGKVSIRCPYCQFVYERRV</sequence>
<evidence type="ECO:0008006" key="4">
    <source>
        <dbReference type="Google" id="ProtNLM"/>
    </source>
</evidence>